<organism evidence="11 12">
    <name type="scientific">Pseudozyma flocculosa</name>
    <dbReference type="NCBI Taxonomy" id="84751"/>
    <lineage>
        <taxon>Eukaryota</taxon>
        <taxon>Fungi</taxon>
        <taxon>Dikarya</taxon>
        <taxon>Basidiomycota</taxon>
        <taxon>Ustilaginomycotina</taxon>
        <taxon>Ustilaginomycetes</taxon>
        <taxon>Ustilaginales</taxon>
        <taxon>Ustilaginaceae</taxon>
        <taxon>Pseudozyma</taxon>
    </lineage>
</organism>
<evidence type="ECO:0000256" key="4">
    <source>
        <dbReference type="ARBA" id="ARBA00022741"/>
    </source>
</evidence>
<evidence type="ECO:0000256" key="3">
    <source>
        <dbReference type="ARBA" id="ARBA00022679"/>
    </source>
</evidence>
<dbReference type="GO" id="GO:0005524">
    <property type="term" value="F:ATP binding"/>
    <property type="evidence" value="ECO:0007669"/>
    <property type="project" value="UniProtKB-KW"/>
</dbReference>
<keyword evidence="6" id="KW-0067">ATP-binding</keyword>
<evidence type="ECO:0000256" key="5">
    <source>
        <dbReference type="ARBA" id="ARBA00022777"/>
    </source>
</evidence>
<evidence type="ECO:0000259" key="10">
    <source>
        <dbReference type="PROSITE" id="PS50011"/>
    </source>
</evidence>
<feature type="compositionally biased region" description="Acidic residues" evidence="9">
    <location>
        <begin position="450"/>
        <end position="472"/>
    </location>
</feature>
<dbReference type="PROSITE" id="PS50011">
    <property type="entry name" value="PROTEIN_KINASE_DOM"/>
    <property type="match status" value="1"/>
</dbReference>
<dbReference type="Gene3D" id="1.10.510.10">
    <property type="entry name" value="Transferase(Phosphotransferase) domain 1"/>
    <property type="match status" value="1"/>
</dbReference>
<dbReference type="PANTHER" id="PTHR24343">
    <property type="entry name" value="SERINE/THREONINE KINASE"/>
    <property type="match status" value="1"/>
</dbReference>
<keyword evidence="5 11" id="KW-0418">Kinase</keyword>
<feature type="compositionally biased region" description="Low complexity" evidence="9">
    <location>
        <begin position="565"/>
        <end position="582"/>
    </location>
</feature>
<dbReference type="GO" id="GO:0005634">
    <property type="term" value="C:nucleus"/>
    <property type="evidence" value="ECO:0007669"/>
    <property type="project" value="TreeGrafter"/>
</dbReference>
<sequence>MSAASSAHQHRNLIGHRIADGRLELCAVLGLGAYGVVYLARDVTHPLHQQPFASTSSQQASASLLASTYGPASGYYAVKCLNKVGLDSRQRNFQRREIMLHTMASAHPNVVSLHRVIDNPEDPCVYVVLDYCPDGDLFSMITEAQRYAVPAPPAHSLPRCPETGETIDLAFTPARREMDALIRDVFDQILDAVEYCHSMGIYHRDLKPENILCLQGGAKVVLADFGLATGEKISSDFGCGSTFYMGPECQGGITHRLASYNTAANDVWSLGVILVNLVCGRNPWKQACPADDTFREYLRNPDFLKEILPISEGVNSILKRIFTFRSESRCSISDLRRMIRNVDRLTATAEEIKARQEKVRVAAQQVQAAKQAEKAAAAAAAAAAQYQLHLKQQEALREAARAAQEAAVLAQTQRLFDMHARHGSHTALIPIQDTGCPQRHLPEQMAACDSGEDSCSDDPDSTDSESDAEWHEDDGRLQDGVAPVQVQLRPPVQGVPQAAPYTCAPVANWVYSTGEPATNATAKLQGQRVDHPTTSYPVKPIQEAPTPELSYCSPESAADHELASDDCSSRSGSGESRRSSASYTGLPPTPEFAAQAVHGRSAFQNLRKRPNADSELDLQSLVIGANAEGLSADSDVPEALLDASSLDAALQFGTQTQYEDAKCTRGAWEEAAPHFAAGVQAFARDNRFGSLPSRKSARQPAYAAKQSTLFRRARNYPASPFAP</sequence>
<comment type="catalytic activity">
    <reaction evidence="8">
        <text>L-seryl-[protein] + ATP = O-phospho-L-seryl-[protein] + ADP + H(+)</text>
        <dbReference type="Rhea" id="RHEA:17989"/>
        <dbReference type="Rhea" id="RHEA-COMP:9863"/>
        <dbReference type="Rhea" id="RHEA-COMP:11604"/>
        <dbReference type="ChEBI" id="CHEBI:15378"/>
        <dbReference type="ChEBI" id="CHEBI:29999"/>
        <dbReference type="ChEBI" id="CHEBI:30616"/>
        <dbReference type="ChEBI" id="CHEBI:83421"/>
        <dbReference type="ChEBI" id="CHEBI:456216"/>
        <dbReference type="EC" id="2.7.11.1"/>
    </reaction>
</comment>
<keyword evidence="3" id="KW-0808">Transferase</keyword>
<dbReference type="SMART" id="SM00220">
    <property type="entry name" value="S_TKc"/>
    <property type="match status" value="1"/>
</dbReference>
<dbReference type="InterPro" id="IPR011009">
    <property type="entry name" value="Kinase-like_dom_sf"/>
</dbReference>
<evidence type="ECO:0000256" key="2">
    <source>
        <dbReference type="ARBA" id="ARBA00022527"/>
    </source>
</evidence>
<dbReference type="InterPro" id="IPR000719">
    <property type="entry name" value="Prot_kinase_dom"/>
</dbReference>
<dbReference type="OrthoDB" id="541276at2759"/>
<evidence type="ECO:0000256" key="8">
    <source>
        <dbReference type="ARBA" id="ARBA00048679"/>
    </source>
</evidence>
<proteinExistence type="predicted"/>
<reference evidence="11 12" key="1">
    <citation type="submission" date="2018-03" db="EMBL/GenBank/DDBJ databases">
        <authorList>
            <person name="Guldener U."/>
        </authorList>
    </citation>
    <scope>NUCLEOTIDE SEQUENCE [LARGE SCALE GENOMIC DNA]</scope>
    <source>
        <strain evidence="11 12">DAOM196992</strain>
    </source>
</reference>
<feature type="region of interest" description="Disordered" evidence="9">
    <location>
        <begin position="446"/>
        <end position="472"/>
    </location>
</feature>
<evidence type="ECO:0000256" key="9">
    <source>
        <dbReference type="SAM" id="MobiDB-lite"/>
    </source>
</evidence>
<comment type="catalytic activity">
    <reaction evidence="7">
        <text>L-threonyl-[protein] + ATP = O-phospho-L-threonyl-[protein] + ADP + H(+)</text>
        <dbReference type="Rhea" id="RHEA:46608"/>
        <dbReference type="Rhea" id="RHEA-COMP:11060"/>
        <dbReference type="Rhea" id="RHEA-COMP:11605"/>
        <dbReference type="ChEBI" id="CHEBI:15378"/>
        <dbReference type="ChEBI" id="CHEBI:30013"/>
        <dbReference type="ChEBI" id="CHEBI:30616"/>
        <dbReference type="ChEBI" id="CHEBI:61977"/>
        <dbReference type="ChEBI" id="CHEBI:456216"/>
        <dbReference type="EC" id="2.7.11.1"/>
    </reaction>
</comment>
<name>A0A5C3EZB5_9BASI</name>
<dbReference type="PANTHER" id="PTHR24343:SF541">
    <property type="entry name" value="SERINE_THREONINE-PROTEIN KINASE SKS1-RELATED"/>
    <property type="match status" value="1"/>
</dbReference>
<accession>A0A5C3EZB5</accession>
<evidence type="ECO:0000256" key="7">
    <source>
        <dbReference type="ARBA" id="ARBA00047899"/>
    </source>
</evidence>
<evidence type="ECO:0000256" key="6">
    <source>
        <dbReference type="ARBA" id="ARBA00022840"/>
    </source>
</evidence>
<dbReference type="AlphaFoldDB" id="A0A5C3EZB5"/>
<dbReference type="Pfam" id="PF00069">
    <property type="entry name" value="Pkinase"/>
    <property type="match status" value="1"/>
</dbReference>
<feature type="region of interest" description="Disordered" evidence="9">
    <location>
        <begin position="523"/>
        <end position="591"/>
    </location>
</feature>
<evidence type="ECO:0000256" key="1">
    <source>
        <dbReference type="ARBA" id="ARBA00012513"/>
    </source>
</evidence>
<evidence type="ECO:0000313" key="12">
    <source>
        <dbReference type="Proteomes" id="UP000323386"/>
    </source>
</evidence>
<dbReference type="EMBL" id="OOIP01000005">
    <property type="protein sequence ID" value="SPO36966.1"/>
    <property type="molecule type" value="Genomic_DNA"/>
</dbReference>
<keyword evidence="12" id="KW-1185">Reference proteome</keyword>
<dbReference type="PROSITE" id="PS00108">
    <property type="entry name" value="PROTEIN_KINASE_ST"/>
    <property type="match status" value="1"/>
</dbReference>
<dbReference type="InterPro" id="IPR008271">
    <property type="entry name" value="Ser/Thr_kinase_AS"/>
</dbReference>
<keyword evidence="4" id="KW-0547">Nucleotide-binding</keyword>
<dbReference type="GO" id="GO:0005737">
    <property type="term" value="C:cytoplasm"/>
    <property type="evidence" value="ECO:0007669"/>
    <property type="project" value="TreeGrafter"/>
</dbReference>
<dbReference type="GO" id="GO:0004674">
    <property type="term" value="F:protein serine/threonine kinase activity"/>
    <property type="evidence" value="ECO:0007669"/>
    <property type="project" value="UniProtKB-KW"/>
</dbReference>
<gene>
    <name evidence="11" type="ORF">PSFLO_02438</name>
</gene>
<evidence type="ECO:0000313" key="11">
    <source>
        <dbReference type="EMBL" id="SPO36966.1"/>
    </source>
</evidence>
<dbReference type="SUPFAM" id="SSF56112">
    <property type="entry name" value="Protein kinase-like (PK-like)"/>
    <property type="match status" value="1"/>
</dbReference>
<feature type="domain" description="Protein kinase" evidence="10">
    <location>
        <begin position="23"/>
        <end position="345"/>
    </location>
</feature>
<dbReference type="Proteomes" id="UP000323386">
    <property type="component" value="Unassembled WGS sequence"/>
</dbReference>
<protein>
    <recommendedName>
        <fullName evidence="1">non-specific serine/threonine protein kinase</fullName>
        <ecNumber evidence="1">2.7.11.1</ecNumber>
    </recommendedName>
</protein>
<dbReference type="EC" id="2.7.11.1" evidence="1"/>
<keyword evidence="2 11" id="KW-0723">Serine/threonine-protein kinase</keyword>